<dbReference type="GO" id="GO:0030246">
    <property type="term" value="F:carbohydrate binding"/>
    <property type="evidence" value="ECO:0007669"/>
    <property type="project" value="InterPro"/>
</dbReference>
<dbReference type="InterPro" id="IPR015179">
    <property type="entry name" value="A-amylase/a-glucTrfase_C"/>
</dbReference>
<keyword evidence="2" id="KW-0119">Carbohydrate metabolism</keyword>
<accession>A0A1T4KTW3</accession>
<dbReference type="PANTHER" id="PTHR36306:SF1">
    <property type="entry name" value="ALPHA-AMYLASE-RELATED"/>
    <property type="match status" value="1"/>
</dbReference>
<dbReference type="RefSeq" id="WP_078930064.1">
    <property type="nucleotide sequence ID" value="NZ_FUXC01000001.1"/>
</dbReference>
<keyword evidence="6" id="KW-1185">Reference proteome</keyword>
<organism evidence="5 6">
    <name type="scientific">Treponema berlinense</name>
    <dbReference type="NCBI Taxonomy" id="225004"/>
    <lineage>
        <taxon>Bacteria</taxon>
        <taxon>Pseudomonadati</taxon>
        <taxon>Spirochaetota</taxon>
        <taxon>Spirochaetia</taxon>
        <taxon>Spirochaetales</taxon>
        <taxon>Treponemataceae</taxon>
        <taxon>Treponema</taxon>
    </lineage>
</organism>
<dbReference type="Proteomes" id="UP000190395">
    <property type="component" value="Unassembled WGS sequence"/>
</dbReference>
<sequence length="666" mass="76210">MKVLNLCLSLTANSTVLSTSLTFEQQYQKIYKKLIAFLYQNPTAKFSFSFTGLQLEWFEKAHPEFLQILHELVARKQIEILGGGYYNPVFPLLSPVDRAGQIELLTVELRRITGKRPRGISVLSSVWDRSLIPCFQNCGMEWVQLDSSIIPEKSRHFLPQILGEQGKTIKVLPVYRNLQNVIKKNISPEQYLKELVDKIEKSTKNDEYNYYAQERVISVNFEFDSAEILLSGNWIENLYKSINQEFAEKIRVCLPTEYIHRAEEFIPSFTGIGIRDDVAKWALKPYEISGEKSELPVSINNFLITYPRCRALYNRELYISLLVSNCHGDKARKMAARKSLWKAQTGDAVLCSPKGVFPDKKMRQAAYKNLTEAEKYIREAVPFKESVTSFDYNADGHNEYLCSMEKYTACISARGGQITELNVIHNLENYADNLSRIEKFDKVNDNYERGLFVEHVFSKEEFSDYKKGLPSGCGVFSKALFREAEFNGTKKEIKLKGEGTYSNLDIPISLRKRYLINSNGFMVQYILKNEGPIAFSGNFVVESNFAQTDFSNADKNSYKLDLISDGNGISYETVDEPVVKKDISFVQITDTSSNISFVYEPNEEAGISCQPLLFKRPDLNSETPQIAENTFTVSLFWEFDLAGGMEIEKTINFTIITPKKRRTKKI</sequence>
<evidence type="ECO:0000313" key="6">
    <source>
        <dbReference type="Proteomes" id="UP000190395"/>
    </source>
</evidence>
<dbReference type="Pfam" id="PF03065">
    <property type="entry name" value="Glyco_hydro_57"/>
    <property type="match status" value="1"/>
</dbReference>
<protein>
    <recommendedName>
        <fullName evidence="7">Alpha-amylase</fullName>
    </recommendedName>
</protein>
<dbReference type="Gene3D" id="2.70.98.10">
    <property type="match status" value="1"/>
</dbReference>
<dbReference type="GO" id="GO:0005975">
    <property type="term" value="P:carbohydrate metabolic process"/>
    <property type="evidence" value="ECO:0007669"/>
    <property type="project" value="InterPro"/>
</dbReference>
<name>A0A1T4KTW3_9SPIR</name>
<dbReference type="PANTHER" id="PTHR36306">
    <property type="entry name" value="ALPHA-AMYLASE-RELATED-RELATED"/>
    <property type="match status" value="1"/>
</dbReference>
<gene>
    <name evidence="5" type="ORF">SAMN02745152_00311</name>
</gene>
<dbReference type="AlphaFoldDB" id="A0A1T4KTW3"/>
<dbReference type="EMBL" id="FUXC01000001">
    <property type="protein sequence ID" value="SJZ45871.1"/>
    <property type="molecule type" value="Genomic_DNA"/>
</dbReference>
<dbReference type="InterPro" id="IPR004300">
    <property type="entry name" value="Glyco_hydro_57_N"/>
</dbReference>
<feature type="domain" description="Alpha-amylase/4-alpha-glucanotransferase C-terminal" evidence="4">
    <location>
        <begin position="444"/>
        <end position="559"/>
    </location>
</feature>
<reference evidence="5 6" key="1">
    <citation type="submission" date="2017-02" db="EMBL/GenBank/DDBJ databases">
        <authorList>
            <person name="Peterson S.W."/>
        </authorList>
    </citation>
    <scope>NUCLEOTIDE SEQUENCE [LARGE SCALE GENOMIC DNA]</scope>
    <source>
        <strain evidence="5 6">ATCC BAA-909</strain>
    </source>
</reference>
<comment type="similarity">
    <text evidence="1">Belongs to the glycosyl hydrolase 57 family.</text>
</comment>
<evidence type="ECO:0008006" key="7">
    <source>
        <dbReference type="Google" id="ProtNLM"/>
    </source>
</evidence>
<dbReference type="GO" id="GO:0003824">
    <property type="term" value="F:catalytic activity"/>
    <property type="evidence" value="ECO:0007669"/>
    <property type="project" value="InterPro"/>
</dbReference>
<proteinExistence type="inferred from homology"/>
<evidence type="ECO:0000313" key="5">
    <source>
        <dbReference type="EMBL" id="SJZ45871.1"/>
    </source>
</evidence>
<dbReference type="Pfam" id="PF09095">
    <property type="entry name" value="AmyA-gluTrfs_C"/>
    <property type="match status" value="1"/>
</dbReference>
<dbReference type="InterPro" id="IPR014718">
    <property type="entry name" value="GH-type_carb-bd"/>
</dbReference>
<dbReference type="InterPro" id="IPR052046">
    <property type="entry name" value="GH57_Enzymes"/>
</dbReference>
<dbReference type="OrthoDB" id="8476at2"/>
<dbReference type="InterPro" id="IPR011330">
    <property type="entry name" value="Glyco_hydro/deAcase_b/a-brl"/>
</dbReference>
<evidence type="ECO:0000256" key="2">
    <source>
        <dbReference type="ARBA" id="ARBA00023277"/>
    </source>
</evidence>
<dbReference type="SUPFAM" id="SSF88713">
    <property type="entry name" value="Glycoside hydrolase/deacetylase"/>
    <property type="match status" value="1"/>
</dbReference>
<evidence type="ECO:0000259" key="4">
    <source>
        <dbReference type="Pfam" id="PF09095"/>
    </source>
</evidence>
<dbReference type="SUPFAM" id="SSF74650">
    <property type="entry name" value="Galactose mutarotase-like"/>
    <property type="match status" value="1"/>
</dbReference>
<dbReference type="STRING" id="225004.SAMN02745152_00311"/>
<feature type="domain" description="Glycoside hydrolase family 57 N-terminal" evidence="3">
    <location>
        <begin position="22"/>
        <end position="262"/>
    </location>
</feature>
<dbReference type="Gene3D" id="3.20.110.20">
    <property type="match status" value="1"/>
</dbReference>
<dbReference type="InterPro" id="IPR011013">
    <property type="entry name" value="Gal_mutarotase_sf_dom"/>
</dbReference>
<dbReference type="GeneID" id="303366587"/>
<evidence type="ECO:0000256" key="1">
    <source>
        <dbReference type="ARBA" id="ARBA00006821"/>
    </source>
</evidence>
<evidence type="ECO:0000259" key="3">
    <source>
        <dbReference type="Pfam" id="PF03065"/>
    </source>
</evidence>